<dbReference type="Proteomes" id="UP001595898">
    <property type="component" value="Unassembled WGS sequence"/>
</dbReference>
<reference evidence="1 2" key="1">
    <citation type="journal article" date="2019" name="Int. J. Syst. Evol. Microbiol.">
        <title>The Global Catalogue of Microorganisms (GCM) 10K type strain sequencing project: providing services to taxonomists for standard genome sequencing and annotation.</title>
        <authorList>
            <consortium name="The Broad Institute Genomics Platform"/>
            <consortium name="The Broad Institute Genome Sequencing Center for Infectious Disease"/>
            <person name="Wu L."/>
            <person name="Ma J."/>
        </authorList>
    </citation>
    <scope>NUCLEOTIDE SEQUENCE [LARGE SCALE GENOMIC DNA]</scope>
    <source>
        <strain evidence="1 2">WLHS5</strain>
    </source>
</reference>
<dbReference type="Pfam" id="PF26029">
    <property type="entry name" value="DUF8007"/>
    <property type="match status" value="1"/>
</dbReference>
<evidence type="ECO:0000313" key="2">
    <source>
        <dbReference type="Proteomes" id="UP001595898"/>
    </source>
</evidence>
<dbReference type="RefSeq" id="WP_250140184.1">
    <property type="nucleotide sequence ID" value="NZ_JALIQP010000002.1"/>
</dbReference>
<name>A0ABD5PRL4_9EURY</name>
<evidence type="ECO:0000313" key="1">
    <source>
        <dbReference type="EMBL" id="MFC4543131.1"/>
    </source>
</evidence>
<proteinExistence type="predicted"/>
<keyword evidence="2" id="KW-1185">Reference proteome</keyword>
<dbReference type="InterPro" id="IPR058320">
    <property type="entry name" value="DUF8007"/>
</dbReference>
<accession>A0ABD5PRL4</accession>
<sequence length="74" mass="7988">MGGKQTESCGRCAMSSVVDVVESEDDAENADRNPFGDDAIEINDETLRRVSPAAWAGRVSSRIDAAAQRLIYGR</sequence>
<protein>
    <submittedName>
        <fullName evidence="1">Uncharacterized protein</fullName>
    </submittedName>
</protein>
<gene>
    <name evidence="1" type="ORF">ACFO5R_14470</name>
</gene>
<dbReference type="EMBL" id="JBHSFA010000007">
    <property type="protein sequence ID" value="MFC4543131.1"/>
    <property type="molecule type" value="Genomic_DNA"/>
</dbReference>
<comment type="caution">
    <text evidence="1">The sequence shown here is derived from an EMBL/GenBank/DDBJ whole genome shotgun (WGS) entry which is preliminary data.</text>
</comment>
<dbReference type="AlphaFoldDB" id="A0ABD5PRL4"/>
<organism evidence="1 2">
    <name type="scientific">Halosolutus amylolyticus</name>
    <dbReference type="NCBI Taxonomy" id="2932267"/>
    <lineage>
        <taxon>Archaea</taxon>
        <taxon>Methanobacteriati</taxon>
        <taxon>Methanobacteriota</taxon>
        <taxon>Stenosarchaea group</taxon>
        <taxon>Halobacteria</taxon>
        <taxon>Halobacteriales</taxon>
        <taxon>Natrialbaceae</taxon>
        <taxon>Halosolutus</taxon>
    </lineage>
</organism>